<keyword evidence="7 9" id="KW-0472">Membrane</keyword>
<dbReference type="PANTHER" id="PTHR30266">
    <property type="entry name" value="MECHANOSENSITIVE CHANNEL MSCL"/>
    <property type="match status" value="1"/>
</dbReference>
<evidence type="ECO:0000256" key="6">
    <source>
        <dbReference type="ARBA" id="ARBA00023065"/>
    </source>
</evidence>
<comment type="subunit">
    <text evidence="9">Homopentamer.</text>
</comment>
<evidence type="ECO:0000256" key="1">
    <source>
        <dbReference type="ARBA" id="ARBA00004141"/>
    </source>
</evidence>
<evidence type="ECO:0000313" key="10">
    <source>
        <dbReference type="EMBL" id="OGC47281.1"/>
    </source>
</evidence>
<comment type="caution">
    <text evidence="10">The sequence shown here is derived from an EMBL/GenBank/DDBJ whole genome shotgun (WGS) entry which is preliminary data.</text>
</comment>
<reference evidence="10 11" key="1">
    <citation type="journal article" date="2016" name="Nat. Commun.">
        <title>Thousands of microbial genomes shed light on interconnected biogeochemical processes in an aquifer system.</title>
        <authorList>
            <person name="Anantharaman K."/>
            <person name="Brown C.T."/>
            <person name="Hug L.A."/>
            <person name="Sharon I."/>
            <person name="Castelle C.J."/>
            <person name="Probst A.J."/>
            <person name="Thomas B.C."/>
            <person name="Singh A."/>
            <person name="Wilkins M.J."/>
            <person name="Karaoz U."/>
            <person name="Brodie E.L."/>
            <person name="Williams K.H."/>
            <person name="Hubbard S.S."/>
            <person name="Banfield J.F."/>
        </authorList>
    </citation>
    <scope>NUCLEOTIDE SEQUENCE [LARGE SCALE GENOMIC DNA]</scope>
</reference>
<accession>A0A1F4UQM4</accession>
<evidence type="ECO:0000313" key="11">
    <source>
        <dbReference type="Proteomes" id="UP000178631"/>
    </source>
</evidence>
<protein>
    <recommendedName>
        <fullName evidence="9">Large-conductance mechanosensitive channel</fullName>
    </recommendedName>
</protein>
<name>A0A1F4UQM4_9BACT</name>
<dbReference type="Proteomes" id="UP000178631">
    <property type="component" value="Unassembled WGS sequence"/>
</dbReference>
<feature type="transmembrane region" description="Helical" evidence="9">
    <location>
        <begin position="21"/>
        <end position="38"/>
    </location>
</feature>
<dbReference type="Gene3D" id="1.10.1200.120">
    <property type="entry name" value="Large-conductance mechanosensitive channel, MscL, domain 1"/>
    <property type="match status" value="1"/>
</dbReference>
<keyword evidence="4 9" id="KW-0812">Transmembrane</keyword>
<keyword evidence="3 9" id="KW-1003">Cell membrane</keyword>
<dbReference type="SUPFAM" id="SSF81330">
    <property type="entry name" value="Gated mechanosensitive channel"/>
    <property type="match status" value="1"/>
</dbReference>
<dbReference type="GO" id="GO:0008381">
    <property type="term" value="F:mechanosensitive monoatomic ion channel activity"/>
    <property type="evidence" value="ECO:0007669"/>
    <property type="project" value="UniProtKB-UniRule"/>
</dbReference>
<dbReference type="InterPro" id="IPR037673">
    <property type="entry name" value="MSC/AndL"/>
</dbReference>
<sequence>MGKTLKEKLKEELNGFKDFAMKGDAITLAVGVVIGVAFKDLVDSLVNNVFTPPIGFLTAKLDFSKLYITLGKDRFDTLEEALAADAVVIQYGLVLNAIITFVITAIILYFIVRAISKAVEKEEKKEAKTTKTCPYCMSDINIKAKKCAFCTSVVK</sequence>
<evidence type="ECO:0000256" key="3">
    <source>
        <dbReference type="ARBA" id="ARBA00022475"/>
    </source>
</evidence>
<dbReference type="InterPro" id="IPR001185">
    <property type="entry name" value="MS_channel"/>
</dbReference>
<dbReference type="NCBIfam" id="TIGR00220">
    <property type="entry name" value="mscL"/>
    <property type="match status" value="1"/>
</dbReference>
<dbReference type="GO" id="GO:0005886">
    <property type="term" value="C:plasma membrane"/>
    <property type="evidence" value="ECO:0007669"/>
    <property type="project" value="UniProtKB-SubCell"/>
</dbReference>
<dbReference type="Pfam" id="PF01741">
    <property type="entry name" value="MscL"/>
    <property type="match status" value="1"/>
</dbReference>
<feature type="transmembrane region" description="Helical" evidence="9">
    <location>
        <begin position="88"/>
        <end position="112"/>
    </location>
</feature>
<dbReference type="EMBL" id="MEUP01000011">
    <property type="protein sequence ID" value="OGC47281.1"/>
    <property type="molecule type" value="Genomic_DNA"/>
</dbReference>
<dbReference type="InterPro" id="IPR036019">
    <property type="entry name" value="MscL_channel"/>
</dbReference>
<keyword evidence="6 9" id="KW-0406">Ion transport</keyword>
<comment type="function">
    <text evidence="9">Channel that opens in response to stretch forces in the membrane lipid bilayer. May participate in the regulation of osmotic pressure changes within the cell.</text>
</comment>
<dbReference type="HAMAP" id="MF_00115">
    <property type="entry name" value="MscL"/>
    <property type="match status" value="1"/>
</dbReference>
<evidence type="ECO:0000256" key="2">
    <source>
        <dbReference type="ARBA" id="ARBA00022448"/>
    </source>
</evidence>
<evidence type="ECO:0000256" key="5">
    <source>
        <dbReference type="ARBA" id="ARBA00022989"/>
    </source>
</evidence>
<dbReference type="PANTHER" id="PTHR30266:SF2">
    <property type="entry name" value="LARGE-CONDUCTANCE MECHANOSENSITIVE CHANNEL"/>
    <property type="match status" value="1"/>
</dbReference>
<gene>
    <name evidence="9" type="primary">mscL</name>
    <name evidence="10" type="ORF">A3J98_00315</name>
</gene>
<keyword evidence="2 9" id="KW-0813">Transport</keyword>
<keyword evidence="5 9" id="KW-1133">Transmembrane helix</keyword>
<evidence type="ECO:0000256" key="8">
    <source>
        <dbReference type="ARBA" id="ARBA00023303"/>
    </source>
</evidence>
<organism evidence="10 11">
    <name type="scientific">candidate division WS6 bacterium RIFOXYC1_FULL_33_10</name>
    <dbReference type="NCBI Taxonomy" id="1802606"/>
    <lineage>
        <taxon>Bacteria</taxon>
        <taxon>Candidatus Dojkabacteria</taxon>
    </lineage>
</organism>
<keyword evidence="8 9" id="KW-0407">Ion channel</keyword>
<evidence type="ECO:0000256" key="7">
    <source>
        <dbReference type="ARBA" id="ARBA00023136"/>
    </source>
</evidence>
<dbReference type="AlphaFoldDB" id="A0A1F4UQM4"/>
<evidence type="ECO:0000256" key="4">
    <source>
        <dbReference type="ARBA" id="ARBA00022692"/>
    </source>
</evidence>
<comment type="subcellular location">
    <subcellularLocation>
        <location evidence="9">Cell membrane</location>
        <topology evidence="9">Multi-pass membrane protein</topology>
    </subcellularLocation>
    <subcellularLocation>
        <location evidence="1">Membrane</location>
        <topology evidence="1">Multi-pass membrane protein</topology>
    </subcellularLocation>
</comment>
<comment type="similarity">
    <text evidence="9">Belongs to the MscL family.</text>
</comment>
<proteinExistence type="inferred from homology"/>
<evidence type="ECO:0000256" key="9">
    <source>
        <dbReference type="HAMAP-Rule" id="MF_00115"/>
    </source>
</evidence>